<dbReference type="Pfam" id="PF21837">
    <property type="entry name" value="DUF6896"/>
    <property type="match status" value="1"/>
</dbReference>
<protein>
    <recommendedName>
        <fullName evidence="1">DUF6896 domain-containing protein</fullName>
    </recommendedName>
</protein>
<sequence>MKKITKKEFIEITKDFSDIQQQLVCAYLVLAKNGKSWPKHGVIKINQESWGFKKHGAGICFKKRSTGELIDAHDDMEKNPGKLDVWRIQNYLSSIEEMEIELLGKHYHSHNDDDIEELLRICHINN</sequence>
<accession>A0ABN5TET7</accession>
<dbReference type="EMBL" id="CP034337">
    <property type="protein sequence ID" value="AZL73603.1"/>
    <property type="molecule type" value="Genomic_DNA"/>
</dbReference>
<gene>
    <name evidence="2" type="ORF">EI693_11110</name>
</gene>
<evidence type="ECO:0000313" key="3">
    <source>
        <dbReference type="Proteomes" id="UP000272622"/>
    </source>
</evidence>
<proteinExistence type="predicted"/>
<organism evidence="2 3">
    <name type="scientific">Pseudomonas oryziphila</name>
    <dbReference type="NCBI Taxonomy" id="2894079"/>
    <lineage>
        <taxon>Bacteria</taxon>
        <taxon>Pseudomonadati</taxon>
        <taxon>Pseudomonadota</taxon>
        <taxon>Gammaproteobacteria</taxon>
        <taxon>Pseudomonadales</taxon>
        <taxon>Pseudomonadaceae</taxon>
        <taxon>Pseudomonas</taxon>
    </lineage>
</organism>
<reference evidence="2 3" key="1">
    <citation type="submission" date="2018-12" db="EMBL/GenBank/DDBJ databases">
        <authorList>
            <person name="Li S."/>
            <person name="Yang R."/>
            <person name="Chen G."/>
            <person name="Zou L."/>
            <person name="Zhang C."/>
            <person name="Chen Y."/>
            <person name="Liu Z."/>
            <person name="Li Y."/>
            <person name="Yan Y."/>
            <person name="Huang M."/>
            <person name="Chen T."/>
        </authorList>
    </citation>
    <scope>NUCLEOTIDE SEQUENCE [LARGE SCALE GENOMIC DNA]</scope>
    <source>
        <strain evidence="2 3">2014</strain>
    </source>
</reference>
<dbReference type="InterPro" id="IPR054191">
    <property type="entry name" value="DUF6896"/>
</dbReference>
<evidence type="ECO:0000259" key="1">
    <source>
        <dbReference type="Pfam" id="PF21837"/>
    </source>
</evidence>
<name>A0ABN5TET7_9PSED</name>
<feature type="domain" description="DUF6896" evidence="1">
    <location>
        <begin position="31"/>
        <end position="119"/>
    </location>
</feature>
<dbReference type="RefSeq" id="WP_125463727.1">
    <property type="nucleotide sequence ID" value="NZ_CP034337.1"/>
</dbReference>
<evidence type="ECO:0000313" key="2">
    <source>
        <dbReference type="EMBL" id="AZL73603.1"/>
    </source>
</evidence>
<dbReference type="Proteomes" id="UP000272622">
    <property type="component" value="Chromosome"/>
</dbReference>
<keyword evidence="3" id="KW-1185">Reference proteome</keyword>